<feature type="transmembrane region" description="Helical" evidence="8">
    <location>
        <begin position="449"/>
        <end position="468"/>
    </location>
</feature>
<accession>A0A7W7DE14</accession>
<feature type="domain" description="Cation/H+ exchanger transmembrane" evidence="9">
    <location>
        <begin position="93"/>
        <end position="468"/>
    </location>
</feature>
<evidence type="ECO:0000256" key="4">
    <source>
        <dbReference type="ARBA" id="ARBA00022989"/>
    </source>
</evidence>
<evidence type="ECO:0000256" key="3">
    <source>
        <dbReference type="ARBA" id="ARBA00022692"/>
    </source>
</evidence>
<keyword evidence="5" id="KW-0406">Ion transport</keyword>
<feature type="transmembrane region" description="Helical" evidence="8">
    <location>
        <begin position="41"/>
        <end position="60"/>
    </location>
</feature>
<feature type="transmembrane region" description="Helical" evidence="8">
    <location>
        <begin position="270"/>
        <end position="289"/>
    </location>
</feature>
<dbReference type="RefSeq" id="WP_184885217.1">
    <property type="nucleotide sequence ID" value="NZ_BOOV01000012.1"/>
</dbReference>
<keyword evidence="3 8" id="KW-0812">Transmembrane</keyword>
<feature type="transmembrane region" description="Helical" evidence="8">
    <location>
        <begin position="80"/>
        <end position="99"/>
    </location>
</feature>
<keyword evidence="11" id="KW-1185">Reference proteome</keyword>
<evidence type="ECO:0000256" key="7">
    <source>
        <dbReference type="SAM" id="MobiDB-lite"/>
    </source>
</evidence>
<reference evidence="10 11" key="1">
    <citation type="submission" date="2020-08" db="EMBL/GenBank/DDBJ databases">
        <title>Sequencing the genomes of 1000 actinobacteria strains.</title>
        <authorList>
            <person name="Klenk H.-P."/>
        </authorList>
    </citation>
    <scope>NUCLEOTIDE SEQUENCE [LARGE SCALE GENOMIC DNA]</scope>
    <source>
        <strain evidence="10 11">DSM 45784</strain>
    </source>
</reference>
<feature type="transmembrane region" description="Helical" evidence="8">
    <location>
        <begin position="241"/>
        <end position="264"/>
    </location>
</feature>
<feature type="transmembrane region" description="Helical" evidence="8">
    <location>
        <begin position="111"/>
        <end position="133"/>
    </location>
</feature>
<dbReference type="Gene3D" id="1.20.1530.20">
    <property type="match status" value="1"/>
</dbReference>
<evidence type="ECO:0000259" key="9">
    <source>
        <dbReference type="Pfam" id="PF00999"/>
    </source>
</evidence>
<dbReference type="GO" id="GO:0016020">
    <property type="term" value="C:membrane"/>
    <property type="evidence" value="ECO:0007669"/>
    <property type="project" value="UniProtKB-SubCell"/>
</dbReference>
<dbReference type="Proteomes" id="UP000542210">
    <property type="component" value="Unassembled WGS sequence"/>
</dbReference>
<feature type="transmembrane region" description="Helical" evidence="8">
    <location>
        <begin position="353"/>
        <end position="372"/>
    </location>
</feature>
<evidence type="ECO:0000256" key="5">
    <source>
        <dbReference type="ARBA" id="ARBA00023065"/>
    </source>
</evidence>
<dbReference type="GO" id="GO:0015297">
    <property type="term" value="F:antiporter activity"/>
    <property type="evidence" value="ECO:0007669"/>
    <property type="project" value="InterPro"/>
</dbReference>
<feature type="transmembrane region" description="Helical" evidence="8">
    <location>
        <begin position="172"/>
        <end position="195"/>
    </location>
</feature>
<feature type="region of interest" description="Disordered" evidence="7">
    <location>
        <begin position="1"/>
        <end position="24"/>
    </location>
</feature>
<keyword evidence="4 8" id="KW-1133">Transmembrane helix</keyword>
<feature type="transmembrane region" description="Helical" evidence="8">
    <location>
        <begin position="139"/>
        <end position="160"/>
    </location>
</feature>
<dbReference type="InterPro" id="IPR006153">
    <property type="entry name" value="Cation/H_exchanger_TM"/>
</dbReference>
<dbReference type="PANTHER" id="PTHR32468">
    <property type="entry name" value="CATION/H + ANTIPORTER"/>
    <property type="match status" value="1"/>
</dbReference>
<keyword evidence="6 8" id="KW-0472">Membrane</keyword>
<feature type="compositionally biased region" description="Basic and acidic residues" evidence="7">
    <location>
        <begin position="1"/>
        <end position="10"/>
    </location>
</feature>
<comment type="caution">
    <text evidence="10">The sequence shown here is derived from an EMBL/GenBank/DDBJ whole genome shotgun (WGS) entry which is preliminary data.</text>
</comment>
<sequence length="493" mass="51014">MSRPATEDSKAIGPGEAGEARPRHQTAVWGGPRLRAAVPTYLLVVAVPALIAVALLLTAGESSQARTAGGAMAGDHGVQLFISVALVILAAELFGRVAVRLGQPMVVGEIFAGICLGPSVLGGLAPGMVSWLFPAELRPVLQGLADLGLVALMFCVGQETRHAPLKGQKRTAMAVAHAGIAGPFLGGVLLATFLYRDWAGPQANPVIFAMFLGSALSITAFPVLARILVERDMLRTMAGRMSMLCAAIADVVAWCLIAAMTAVAGRDTPTHAVITVVLVVVYGAAMATLGRRLLARLFAALEGRGDELRLLVLLAGLLLSAAATSAIGIHAIFGAFLYGLCCPTGALSKLTEQINVVSATLLLPFFFVGTGLRTDLWRSGFDLALAGVTALIVVVAMAGKVAGPVLMARASGLERHDAITVGVLLNTRGLTELVVLNLGLALGLLSDRLFVALVLMALITTAMTAPLLDLLKRSLPVTGPAGKSGRQASARRI</sequence>
<name>A0A7W7DE14_9ACTN</name>
<keyword evidence="2" id="KW-0813">Transport</keyword>
<evidence type="ECO:0000256" key="8">
    <source>
        <dbReference type="SAM" id="Phobius"/>
    </source>
</evidence>
<evidence type="ECO:0000313" key="10">
    <source>
        <dbReference type="EMBL" id="MBB4704270.1"/>
    </source>
</evidence>
<feature type="transmembrane region" description="Helical" evidence="8">
    <location>
        <begin position="310"/>
        <end position="333"/>
    </location>
</feature>
<dbReference type="PANTHER" id="PTHR32468:SF0">
    <property type="entry name" value="K(+)_H(+) ANTIPORTER 1"/>
    <property type="match status" value="1"/>
</dbReference>
<dbReference type="EMBL" id="JACHND010000001">
    <property type="protein sequence ID" value="MBB4704270.1"/>
    <property type="molecule type" value="Genomic_DNA"/>
</dbReference>
<feature type="transmembrane region" description="Helical" evidence="8">
    <location>
        <begin position="384"/>
        <end position="406"/>
    </location>
</feature>
<evidence type="ECO:0000256" key="6">
    <source>
        <dbReference type="ARBA" id="ARBA00023136"/>
    </source>
</evidence>
<proteinExistence type="predicted"/>
<organism evidence="10 11">
    <name type="scientific">Sphaerisporangium siamense</name>
    <dbReference type="NCBI Taxonomy" id="795645"/>
    <lineage>
        <taxon>Bacteria</taxon>
        <taxon>Bacillati</taxon>
        <taxon>Actinomycetota</taxon>
        <taxon>Actinomycetes</taxon>
        <taxon>Streptosporangiales</taxon>
        <taxon>Streptosporangiaceae</taxon>
        <taxon>Sphaerisporangium</taxon>
    </lineage>
</organism>
<feature type="transmembrane region" description="Helical" evidence="8">
    <location>
        <begin position="207"/>
        <end position="229"/>
    </location>
</feature>
<protein>
    <submittedName>
        <fullName evidence="10">Kef-type K+ transport system membrane component KefB</fullName>
    </submittedName>
</protein>
<dbReference type="Pfam" id="PF00999">
    <property type="entry name" value="Na_H_Exchanger"/>
    <property type="match status" value="1"/>
</dbReference>
<evidence type="ECO:0000256" key="2">
    <source>
        <dbReference type="ARBA" id="ARBA00022448"/>
    </source>
</evidence>
<gene>
    <name evidence="10" type="ORF">BJ982_005814</name>
</gene>
<dbReference type="GO" id="GO:1902600">
    <property type="term" value="P:proton transmembrane transport"/>
    <property type="evidence" value="ECO:0007669"/>
    <property type="project" value="InterPro"/>
</dbReference>
<evidence type="ECO:0000256" key="1">
    <source>
        <dbReference type="ARBA" id="ARBA00004141"/>
    </source>
</evidence>
<dbReference type="InterPro" id="IPR050794">
    <property type="entry name" value="CPA2_transporter"/>
</dbReference>
<dbReference type="InterPro" id="IPR038770">
    <property type="entry name" value="Na+/solute_symporter_sf"/>
</dbReference>
<comment type="subcellular location">
    <subcellularLocation>
        <location evidence="1">Membrane</location>
        <topology evidence="1">Multi-pass membrane protein</topology>
    </subcellularLocation>
</comment>
<dbReference type="AlphaFoldDB" id="A0A7W7DE14"/>
<evidence type="ECO:0000313" key="11">
    <source>
        <dbReference type="Proteomes" id="UP000542210"/>
    </source>
</evidence>